<evidence type="ECO:0000256" key="5">
    <source>
        <dbReference type="SAM" id="Phobius"/>
    </source>
</evidence>
<dbReference type="eggNOG" id="arCOG02806">
    <property type="taxonomic scope" value="Archaea"/>
</dbReference>
<dbReference type="GeneID" id="3923025"/>
<dbReference type="HOGENOM" id="CLU_1599029_0_0_2"/>
<gene>
    <name evidence="7" type="ordered locus">Mhun_2812</name>
</gene>
<reference evidence="8" key="1">
    <citation type="journal article" date="2016" name="Stand. Genomic Sci.">
        <title>Complete genome sequence of Methanospirillum hungatei type strain JF1.</title>
        <authorList>
            <person name="Gunsalus R.P."/>
            <person name="Cook L.E."/>
            <person name="Crable B."/>
            <person name="Rohlin L."/>
            <person name="McDonald E."/>
            <person name="Mouttaki H."/>
            <person name="Sieber J.R."/>
            <person name="Poweleit N."/>
            <person name="Zhou H."/>
            <person name="Lapidus A.L."/>
            <person name="Daligault H.E."/>
            <person name="Land M."/>
            <person name="Gilna P."/>
            <person name="Ivanova N."/>
            <person name="Kyrpides N."/>
            <person name="Culley D.E."/>
            <person name="McInerney M.J."/>
        </authorList>
    </citation>
    <scope>NUCLEOTIDE SEQUENCE [LARGE SCALE GENOMIC DNA]</scope>
    <source>
        <strain evidence="8">ATCC 27890 / DSM 864 / NBRC 100397 / JF-1</strain>
    </source>
</reference>
<evidence type="ECO:0000313" key="7">
    <source>
        <dbReference type="EMBL" id="ABD42506.1"/>
    </source>
</evidence>
<dbReference type="AlphaFoldDB" id="Q2FTI9"/>
<dbReference type="RefSeq" id="WP_011449761.1">
    <property type="nucleotide sequence ID" value="NC_007796.1"/>
</dbReference>
<evidence type="ECO:0000259" key="6">
    <source>
        <dbReference type="Pfam" id="PF00916"/>
    </source>
</evidence>
<evidence type="ECO:0000256" key="4">
    <source>
        <dbReference type="ARBA" id="ARBA00023136"/>
    </source>
</evidence>
<keyword evidence="4 5" id="KW-0472">Membrane</keyword>
<evidence type="ECO:0000313" key="8">
    <source>
        <dbReference type="Proteomes" id="UP000001941"/>
    </source>
</evidence>
<dbReference type="InterPro" id="IPR001902">
    <property type="entry name" value="SLC26A/SulP_fam"/>
</dbReference>
<feature type="transmembrane region" description="Helical" evidence="5">
    <location>
        <begin position="70"/>
        <end position="90"/>
    </location>
</feature>
<evidence type="ECO:0000256" key="2">
    <source>
        <dbReference type="ARBA" id="ARBA00022692"/>
    </source>
</evidence>
<dbReference type="OrthoDB" id="76857at2157"/>
<feature type="domain" description="SLC26A/SulP transporter" evidence="6">
    <location>
        <begin position="53"/>
        <end position="143"/>
    </location>
</feature>
<dbReference type="KEGG" id="mhu:Mhun_2812"/>
<feature type="transmembrane region" description="Helical" evidence="5">
    <location>
        <begin position="96"/>
        <end position="114"/>
    </location>
</feature>
<dbReference type="EMBL" id="CP000254">
    <property type="protein sequence ID" value="ABD42506.1"/>
    <property type="molecule type" value="Genomic_DNA"/>
</dbReference>
<dbReference type="GO" id="GO:0016020">
    <property type="term" value="C:membrane"/>
    <property type="evidence" value="ECO:0007669"/>
    <property type="project" value="UniProtKB-SubCell"/>
</dbReference>
<protein>
    <recommendedName>
        <fullName evidence="6">SLC26A/SulP transporter domain-containing protein</fullName>
    </recommendedName>
</protein>
<evidence type="ECO:0000256" key="3">
    <source>
        <dbReference type="ARBA" id="ARBA00022989"/>
    </source>
</evidence>
<keyword evidence="3 5" id="KW-1133">Transmembrane helix</keyword>
<dbReference type="STRING" id="323259.Mhun_2812"/>
<dbReference type="Pfam" id="PF00916">
    <property type="entry name" value="Sulfate_transp"/>
    <property type="match status" value="1"/>
</dbReference>
<comment type="subcellular location">
    <subcellularLocation>
        <location evidence="1">Membrane</location>
        <topology evidence="1">Multi-pass membrane protein</topology>
    </subcellularLocation>
</comment>
<feature type="transmembrane region" description="Helical" evidence="5">
    <location>
        <begin position="45"/>
        <end position="63"/>
    </location>
</feature>
<dbReference type="EnsemblBacteria" id="ABD42506">
    <property type="protein sequence ID" value="ABD42506"/>
    <property type="gene ID" value="Mhun_2812"/>
</dbReference>
<dbReference type="InParanoid" id="Q2FTI9"/>
<evidence type="ECO:0000256" key="1">
    <source>
        <dbReference type="ARBA" id="ARBA00004141"/>
    </source>
</evidence>
<name>Q2FTI9_METHJ</name>
<keyword evidence="2 5" id="KW-0812">Transmembrane</keyword>
<sequence>MGLLILTGCCIILPGWHISLLTGVNDSEVIVSQGQWYLPFFFLQTLRWGELAGFVAMLAYTLFSSSHQIINGTESTTAILLATTVAPLAMLDSARYAALAGAHALFISFIYLVAGRFRLGFVSDFFSKPILTGYMTGTSIVLQSARSGRCLASACQVSRSSINSLN</sequence>
<organism evidence="7 8">
    <name type="scientific">Methanospirillum hungatei JF-1 (strain ATCC 27890 / DSM 864 / NBRC 100397 / JF-1)</name>
    <dbReference type="NCBI Taxonomy" id="323259"/>
    <lineage>
        <taxon>Archaea</taxon>
        <taxon>Methanobacteriati</taxon>
        <taxon>Methanobacteriota</taxon>
        <taxon>Stenosarchaea group</taxon>
        <taxon>Methanomicrobia</taxon>
        <taxon>Methanomicrobiales</taxon>
        <taxon>Methanospirillaceae</taxon>
        <taxon>Methanospirillum</taxon>
    </lineage>
</organism>
<proteinExistence type="predicted"/>
<keyword evidence="8" id="KW-1185">Reference proteome</keyword>
<dbReference type="GO" id="GO:0055085">
    <property type="term" value="P:transmembrane transport"/>
    <property type="evidence" value="ECO:0007669"/>
    <property type="project" value="InterPro"/>
</dbReference>
<dbReference type="PANTHER" id="PTHR11814">
    <property type="entry name" value="SULFATE TRANSPORTER"/>
    <property type="match status" value="1"/>
</dbReference>
<dbReference type="InterPro" id="IPR011547">
    <property type="entry name" value="SLC26A/SulP_dom"/>
</dbReference>
<dbReference type="Proteomes" id="UP000001941">
    <property type="component" value="Chromosome"/>
</dbReference>
<accession>Q2FTI9</accession>